<comment type="caution">
    <text evidence="2">The sequence shown here is derived from an EMBL/GenBank/DDBJ whole genome shotgun (WGS) entry which is preliminary data.</text>
</comment>
<keyword evidence="3" id="KW-1185">Reference proteome</keyword>
<dbReference type="PANTHER" id="PTHR34835:SF67">
    <property type="entry name" value="AMINOTRANSFERASE-LIKE PLANT MOBILE DOMAIN-CONTAINING PROTEIN"/>
    <property type="match status" value="1"/>
</dbReference>
<gene>
    <name evidence="2" type="ORF">GUJ93_ZPchr0009g1686</name>
</gene>
<feature type="region of interest" description="Disordered" evidence="1">
    <location>
        <begin position="275"/>
        <end position="349"/>
    </location>
</feature>
<organism evidence="2 3">
    <name type="scientific">Zizania palustris</name>
    <name type="common">Northern wild rice</name>
    <dbReference type="NCBI Taxonomy" id="103762"/>
    <lineage>
        <taxon>Eukaryota</taxon>
        <taxon>Viridiplantae</taxon>
        <taxon>Streptophyta</taxon>
        <taxon>Embryophyta</taxon>
        <taxon>Tracheophyta</taxon>
        <taxon>Spermatophyta</taxon>
        <taxon>Magnoliopsida</taxon>
        <taxon>Liliopsida</taxon>
        <taxon>Poales</taxon>
        <taxon>Poaceae</taxon>
        <taxon>BOP clade</taxon>
        <taxon>Oryzoideae</taxon>
        <taxon>Oryzeae</taxon>
        <taxon>Zizaniinae</taxon>
        <taxon>Zizania</taxon>
    </lineage>
</organism>
<evidence type="ECO:0000313" key="2">
    <source>
        <dbReference type="EMBL" id="KAG8050934.1"/>
    </source>
</evidence>
<dbReference type="Proteomes" id="UP000729402">
    <property type="component" value="Unassembled WGS sequence"/>
</dbReference>
<feature type="region of interest" description="Disordered" evidence="1">
    <location>
        <begin position="207"/>
        <end position="246"/>
    </location>
</feature>
<name>A0A8J5S5V0_ZIZPA</name>
<evidence type="ECO:0000313" key="3">
    <source>
        <dbReference type="Proteomes" id="UP000729402"/>
    </source>
</evidence>
<feature type="compositionally biased region" description="Polar residues" evidence="1">
    <location>
        <begin position="326"/>
        <end position="337"/>
    </location>
</feature>
<feature type="compositionally biased region" description="Basic and acidic residues" evidence="1">
    <location>
        <begin position="226"/>
        <end position="235"/>
    </location>
</feature>
<dbReference type="PANTHER" id="PTHR34835">
    <property type="entry name" value="OS07G0283600 PROTEIN-RELATED"/>
    <property type="match status" value="1"/>
</dbReference>
<evidence type="ECO:0008006" key="4">
    <source>
        <dbReference type="Google" id="ProtNLM"/>
    </source>
</evidence>
<reference evidence="2" key="2">
    <citation type="submission" date="2021-02" db="EMBL/GenBank/DDBJ databases">
        <authorList>
            <person name="Kimball J.A."/>
            <person name="Haas M.W."/>
            <person name="Macchietto M."/>
            <person name="Kono T."/>
            <person name="Duquette J."/>
            <person name="Shao M."/>
        </authorList>
    </citation>
    <scope>NUCLEOTIDE SEQUENCE</scope>
    <source>
        <tissue evidence="2">Fresh leaf tissue</tissue>
    </source>
</reference>
<accession>A0A8J5S5V0</accession>
<dbReference type="OrthoDB" id="694286at2759"/>
<dbReference type="AlphaFoldDB" id="A0A8J5S5V0"/>
<evidence type="ECO:0000256" key="1">
    <source>
        <dbReference type="SAM" id="MobiDB-lite"/>
    </source>
</evidence>
<protein>
    <recommendedName>
        <fullName evidence="4">Aminotransferase-like plant mobile domain-containing protein</fullName>
    </recommendedName>
</protein>
<proteinExistence type="predicted"/>
<dbReference type="EMBL" id="JAAALK010000289">
    <property type="protein sequence ID" value="KAG8050934.1"/>
    <property type="molecule type" value="Genomic_DNA"/>
</dbReference>
<reference evidence="2" key="1">
    <citation type="journal article" date="2021" name="bioRxiv">
        <title>Whole Genome Assembly and Annotation of Northern Wild Rice, Zizania palustris L., Supports a Whole Genome Duplication in the Zizania Genus.</title>
        <authorList>
            <person name="Haas M."/>
            <person name="Kono T."/>
            <person name="Macchietto M."/>
            <person name="Millas R."/>
            <person name="McGilp L."/>
            <person name="Shao M."/>
            <person name="Duquette J."/>
            <person name="Hirsch C.N."/>
            <person name="Kimball J."/>
        </authorList>
    </citation>
    <scope>NUCLEOTIDE SEQUENCE</scope>
    <source>
        <tissue evidence="2">Fresh leaf tissue</tissue>
    </source>
</reference>
<sequence>MKCYKKSWLAIVRNGLNMPHVFTQMTWEENELSDDKVRTFVGRWALAFFLMNHIRDKPLSIVVGSKVLPINAAAVHAVLGIPIGGVKCFMMAVFNALLFPTSVLNINGSDFLYCKEIMRMGEFDWCQAVVDDIRDKVDRWRKNRDKATPLVQGCIAFIMLRERIGSCYANIGDGPGGQGHVLEYVTSSAGFLYGKAAGIVKIHPAAKAKRDHTVKEKGVKHHDKHRSPSADDNTKRSKSKGQSTSKTMEYRHISYGFLHLQPLLRGLGYSLNTESPRDIRRKRRAERPLGGSSLNVKRKSQIPREVSPEHIDSGDDCPEIVVERSPQLSAGQSSFEQQEAAHAPSDTHVQHEVEQTVTIESVHEEQIILFENYTSESQYDENTVPSLLDERLKAHDLLNASLGPSLELFELLASGKTEHNVIEGTQQIIDSSDATKVGVASCDVEKDDVASRDE</sequence>